<dbReference type="Pfam" id="PF00746">
    <property type="entry name" value="Gram_pos_anchor"/>
    <property type="match status" value="1"/>
</dbReference>
<protein>
    <submittedName>
        <fullName evidence="7">Ig-like domain-containing protein</fullName>
    </submittedName>
</protein>
<comment type="caution">
    <text evidence="7">The sequence shown here is derived from an EMBL/GenBank/DDBJ whole genome shotgun (WGS) entry which is preliminary data.</text>
</comment>
<gene>
    <name evidence="7" type="ORF">H9724_03395</name>
</gene>
<evidence type="ECO:0000256" key="2">
    <source>
        <dbReference type="ARBA" id="ARBA00022525"/>
    </source>
</evidence>
<dbReference type="InterPro" id="IPR019931">
    <property type="entry name" value="LPXTG_anchor"/>
</dbReference>
<feature type="transmembrane region" description="Helical" evidence="5">
    <location>
        <begin position="387"/>
        <end position="405"/>
    </location>
</feature>
<keyword evidence="5" id="KW-0812">Transmembrane</keyword>
<dbReference type="Gene3D" id="2.60.40.10">
    <property type="entry name" value="Immunoglobulins"/>
    <property type="match status" value="1"/>
</dbReference>
<reference evidence="7" key="1">
    <citation type="journal article" date="2021" name="PeerJ">
        <title>Extensive microbial diversity within the chicken gut microbiome revealed by metagenomics and culture.</title>
        <authorList>
            <person name="Gilroy R."/>
            <person name="Ravi A."/>
            <person name="Getino M."/>
            <person name="Pursley I."/>
            <person name="Horton D.L."/>
            <person name="Alikhan N.F."/>
            <person name="Baker D."/>
            <person name="Gharbi K."/>
            <person name="Hall N."/>
            <person name="Watson M."/>
            <person name="Adriaenssens E.M."/>
            <person name="Foster-Nyarko E."/>
            <person name="Jarju S."/>
            <person name="Secka A."/>
            <person name="Antonio M."/>
            <person name="Oren A."/>
            <person name="Chaudhuri R.R."/>
            <person name="La Ragione R."/>
            <person name="Hildebrand F."/>
            <person name="Pallen M.J."/>
        </authorList>
    </citation>
    <scope>NUCLEOTIDE SEQUENCE</scope>
    <source>
        <strain evidence="7">CHK188-11489</strain>
    </source>
</reference>
<dbReference type="AlphaFoldDB" id="A0A9D2FJN4"/>
<dbReference type="Pfam" id="PF02368">
    <property type="entry name" value="Big_2"/>
    <property type="match status" value="1"/>
</dbReference>
<evidence type="ECO:0000256" key="1">
    <source>
        <dbReference type="ARBA" id="ARBA00022512"/>
    </source>
</evidence>
<proteinExistence type="predicted"/>
<accession>A0A9D2FJN4</accession>
<keyword evidence="4" id="KW-0572">Peptidoglycan-anchor</keyword>
<feature type="domain" description="BIG2" evidence="6">
    <location>
        <begin position="114"/>
        <end position="190"/>
    </location>
</feature>
<keyword evidence="5" id="KW-1133">Transmembrane helix</keyword>
<evidence type="ECO:0000313" key="8">
    <source>
        <dbReference type="Proteomes" id="UP000824105"/>
    </source>
</evidence>
<evidence type="ECO:0000256" key="3">
    <source>
        <dbReference type="ARBA" id="ARBA00022729"/>
    </source>
</evidence>
<evidence type="ECO:0000259" key="6">
    <source>
        <dbReference type="SMART" id="SM00635"/>
    </source>
</evidence>
<keyword evidence="3" id="KW-0732">Signal</keyword>
<dbReference type="Gene3D" id="2.60.40.1080">
    <property type="match status" value="1"/>
</dbReference>
<keyword evidence="5" id="KW-0472">Membrane</keyword>
<name>A0A9D2FJN4_9FIRM</name>
<dbReference type="EMBL" id="DXBF01000029">
    <property type="protein sequence ID" value="HIZ61797.1"/>
    <property type="molecule type" value="Genomic_DNA"/>
</dbReference>
<sequence>SDSGTSSLTVSGNAVVDTRDSKILIASQASEVQVSAGSDGNGGIVFDGKSGTVYGNVTLDDPLTVGAGETLTIPKGSTLTVPEGATLTNNGTITVQSGGTLEGTPTGNGTVEYKVTGVSLDKATLELFTGGSETLTATFQPANATNQDVTWSSDKPEVATVEGGTVKAVGEGEATIIVTTVDGGKTATCKVTVTQATYSISADISPDFGSVYTGYTRPAAQTVTITNTGNQTLNLEQPASTKSFEVGTLSRTPLAPGEKATFTVQPKAGLAAGVYREEIQVSDSGNVTLSIPVSFSVQAAAAPQVTPAPAATPAPSDNITYYTCPSCGYHNWTATEAGYRCDNCGYLESTRQLSGYGNVKGTYTPGSGAAAPAASTIPQTGDESNPVLWTVLLLVSGLALGGLALRRKTEHSRS</sequence>
<dbReference type="InterPro" id="IPR003343">
    <property type="entry name" value="Big_2"/>
</dbReference>
<keyword evidence="2" id="KW-0964">Secreted</keyword>
<evidence type="ECO:0000256" key="5">
    <source>
        <dbReference type="SAM" id="Phobius"/>
    </source>
</evidence>
<reference evidence="7" key="2">
    <citation type="submission" date="2021-04" db="EMBL/GenBank/DDBJ databases">
        <authorList>
            <person name="Gilroy R."/>
        </authorList>
    </citation>
    <scope>NUCLEOTIDE SEQUENCE</scope>
    <source>
        <strain evidence="7">CHK188-11489</strain>
    </source>
</reference>
<keyword evidence="1" id="KW-0134">Cell wall</keyword>
<dbReference type="SMART" id="SM00635">
    <property type="entry name" value="BID_2"/>
    <property type="match status" value="1"/>
</dbReference>
<evidence type="ECO:0000313" key="7">
    <source>
        <dbReference type="EMBL" id="HIZ61797.1"/>
    </source>
</evidence>
<dbReference type="SUPFAM" id="SSF49373">
    <property type="entry name" value="Invasin/intimin cell-adhesion fragments"/>
    <property type="match status" value="1"/>
</dbReference>
<dbReference type="Proteomes" id="UP000824105">
    <property type="component" value="Unassembled WGS sequence"/>
</dbReference>
<evidence type="ECO:0000256" key="4">
    <source>
        <dbReference type="ARBA" id="ARBA00023088"/>
    </source>
</evidence>
<dbReference type="NCBIfam" id="TIGR01167">
    <property type="entry name" value="LPXTG_anchor"/>
    <property type="match status" value="1"/>
</dbReference>
<dbReference type="InterPro" id="IPR008964">
    <property type="entry name" value="Invasin/intimin_cell_adhesion"/>
</dbReference>
<organism evidence="7 8">
    <name type="scientific">Candidatus Gemmiger avistercoris</name>
    <dbReference type="NCBI Taxonomy" id="2838606"/>
    <lineage>
        <taxon>Bacteria</taxon>
        <taxon>Bacillati</taxon>
        <taxon>Bacillota</taxon>
        <taxon>Clostridia</taxon>
        <taxon>Eubacteriales</taxon>
        <taxon>Gemmiger</taxon>
    </lineage>
</organism>
<feature type="non-terminal residue" evidence="7">
    <location>
        <position position="1"/>
    </location>
</feature>
<dbReference type="InterPro" id="IPR013783">
    <property type="entry name" value="Ig-like_fold"/>
</dbReference>